<dbReference type="Gene3D" id="3.40.50.620">
    <property type="entry name" value="HUPs"/>
    <property type="match status" value="1"/>
</dbReference>
<gene>
    <name evidence="2" type="ORF">METZ01_LOCUS370036</name>
</gene>
<dbReference type="PANTHER" id="PTHR43284:SF1">
    <property type="entry name" value="ASPARAGINE SYNTHETASE"/>
    <property type="match status" value="1"/>
</dbReference>
<sequence>LSIALKDALWPVPDMRRWRDLQDILSGLYESEISESSKPVELTVADVAMSLMPSKDGAKDKLVSYLQTKPVLLSKLRQTYRFFKNSNQGQQSESLGSWLRIDPAATTSNYRDRPQYGTSFLDRYLYEDFHHGTNARSLRNFDRMSMAHGVESRAPFMDWRLVCYAFSLPVDAKLGSGCTKRILREAMCGVLPEGIRTRKSKLGFASPMPSWYSKSLEPYVLDTLNSKEFLESDIWNGPKIQRFTEKCFKNQDFINAVKSWKYIQAQILMKSFQELVGL</sequence>
<feature type="non-terminal residue" evidence="2">
    <location>
        <position position="1"/>
    </location>
</feature>
<accession>A0A382T5V8</accession>
<dbReference type="CDD" id="cd01991">
    <property type="entry name" value="Asn_synthase_B_C"/>
    <property type="match status" value="1"/>
</dbReference>
<organism evidence="2">
    <name type="scientific">marine metagenome</name>
    <dbReference type="NCBI Taxonomy" id="408172"/>
    <lineage>
        <taxon>unclassified sequences</taxon>
        <taxon>metagenomes</taxon>
        <taxon>ecological metagenomes</taxon>
    </lineage>
</organism>
<dbReference type="PANTHER" id="PTHR43284">
    <property type="entry name" value="ASPARAGINE SYNTHETASE (GLUTAMINE-HYDROLYZING)"/>
    <property type="match status" value="1"/>
</dbReference>
<evidence type="ECO:0000313" key="2">
    <source>
        <dbReference type="EMBL" id="SVD17182.1"/>
    </source>
</evidence>
<dbReference type="AlphaFoldDB" id="A0A382T5V8"/>
<dbReference type="InterPro" id="IPR014729">
    <property type="entry name" value="Rossmann-like_a/b/a_fold"/>
</dbReference>
<protein>
    <recommendedName>
        <fullName evidence="1">Asparagine synthetase domain-containing protein</fullName>
    </recommendedName>
</protein>
<dbReference type="EMBL" id="UINC01133947">
    <property type="protein sequence ID" value="SVD17182.1"/>
    <property type="molecule type" value="Genomic_DNA"/>
</dbReference>
<dbReference type="SUPFAM" id="SSF52402">
    <property type="entry name" value="Adenine nucleotide alpha hydrolases-like"/>
    <property type="match status" value="1"/>
</dbReference>
<feature type="domain" description="Asparagine synthetase" evidence="1">
    <location>
        <begin position="68"/>
        <end position="251"/>
    </location>
</feature>
<proteinExistence type="predicted"/>
<dbReference type="Pfam" id="PF00733">
    <property type="entry name" value="Asn_synthase"/>
    <property type="match status" value="1"/>
</dbReference>
<dbReference type="GO" id="GO:0004066">
    <property type="term" value="F:asparagine synthase (glutamine-hydrolyzing) activity"/>
    <property type="evidence" value="ECO:0007669"/>
    <property type="project" value="InterPro"/>
</dbReference>
<reference evidence="2" key="1">
    <citation type="submission" date="2018-05" db="EMBL/GenBank/DDBJ databases">
        <authorList>
            <person name="Lanie J.A."/>
            <person name="Ng W.-L."/>
            <person name="Kazmierczak K.M."/>
            <person name="Andrzejewski T.M."/>
            <person name="Davidsen T.M."/>
            <person name="Wayne K.J."/>
            <person name="Tettelin H."/>
            <person name="Glass J.I."/>
            <person name="Rusch D."/>
            <person name="Podicherti R."/>
            <person name="Tsui H.-C.T."/>
            <person name="Winkler M.E."/>
        </authorList>
    </citation>
    <scope>NUCLEOTIDE SEQUENCE</scope>
</reference>
<dbReference type="InterPro" id="IPR051786">
    <property type="entry name" value="ASN_synthetase/amidase"/>
</dbReference>
<dbReference type="GO" id="GO:0005829">
    <property type="term" value="C:cytosol"/>
    <property type="evidence" value="ECO:0007669"/>
    <property type="project" value="TreeGrafter"/>
</dbReference>
<name>A0A382T5V8_9ZZZZ</name>
<evidence type="ECO:0000259" key="1">
    <source>
        <dbReference type="Pfam" id="PF00733"/>
    </source>
</evidence>
<dbReference type="GO" id="GO:0006529">
    <property type="term" value="P:asparagine biosynthetic process"/>
    <property type="evidence" value="ECO:0007669"/>
    <property type="project" value="InterPro"/>
</dbReference>
<dbReference type="InterPro" id="IPR001962">
    <property type="entry name" value="Asn_synthase"/>
</dbReference>